<comment type="similarity">
    <text evidence="5">Belongs to the TatC family.</text>
</comment>
<evidence type="ECO:0000256" key="4">
    <source>
        <dbReference type="ARBA" id="ARBA00023136"/>
    </source>
</evidence>
<dbReference type="PANTHER" id="PTHR30371:SF0">
    <property type="entry name" value="SEC-INDEPENDENT PROTEIN TRANSLOCASE PROTEIN TATC, CHLOROPLASTIC-RELATED"/>
    <property type="match status" value="1"/>
</dbReference>
<dbReference type="Proteomes" id="UP000664073">
    <property type="component" value="Unassembled WGS sequence"/>
</dbReference>
<evidence type="ECO:0000256" key="3">
    <source>
        <dbReference type="ARBA" id="ARBA00022989"/>
    </source>
</evidence>
<dbReference type="HAMAP" id="MF_00902">
    <property type="entry name" value="TatC"/>
    <property type="match status" value="1"/>
</dbReference>
<evidence type="ECO:0000313" key="6">
    <source>
        <dbReference type="EMBL" id="MBO1325394.1"/>
    </source>
</evidence>
<feature type="transmembrane region" description="Helical" evidence="5">
    <location>
        <begin position="174"/>
        <end position="200"/>
    </location>
</feature>
<evidence type="ECO:0000256" key="5">
    <source>
        <dbReference type="HAMAP-Rule" id="MF_00902"/>
    </source>
</evidence>
<feature type="transmembrane region" description="Helical" evidence="5">
    <location>
        <begin position="30"/>
        <end position="48"/>
    </location>
</feature>
<keyword evidence="7" id="KW-1185">Reference proteome</keyword>
<name>A0A939HP19_9PROT</name>
<evidence type="ECO:0000256" key="2">
    <source>
        <dbReference type="ARBA" id="ARBA00022692"/>
    </source>
</evidence>
<feature type="transmembrane region" description="Helical" evidence="5">
    <location>
        <begin position="120"/>
        <end position="142"/>
    </location>
</feature>
<dbReference type="PRINTS" id="PR01840">
    <property type="entry name" value="TATCFAMILY"/>
</dbReference>
<dbReference type="RefSeq" id="WP_207846065.1">
    <property type="nucleotide sequence ID" value="NZ_JAFVMH010000004.1"/>
</dbReference>
<dbReference type="GO" id="GO:0033281">
    <property type="term" value="C:TAT protein transport complex"/>
    <property type="evidence" value="ECO:0007669"/>
    <property type="project" value="UniProtKB-UniRule"/>
</dbReference>
<evidence type="ECO:0000256" key="1">
    <source>
        <dbReference type="ARBA" id="ARBA00004141"/>
    </source>
</evidence>
<dbReference type="NCBIfam" id="TIGR00945">
    <property type="entry name" value="tatC"/>
    <property type="match status" value="1"/>
</dbReference>
<dbReference type="PROSITE" id="PS01218">
    <property type="entry name" value="TATC"/>
    <property type="match status" value="1"/>
</dbReference>
<protein>
    <recommendedName>
        <fullName evidence="5">Sec-independent protein translocase protein TatC</fullName>
    </recommendedName>
</protein>
<comment type="caution">
    <text evidence="6">The sequence shown here is derived from an EMBL/GenBank/DDBJ whole genome shotgun (WGS) entry which is preliminary data.</text>
</comment>
<comment type="subunit">
    <text evidence="5">The Tat system comprises two distinct complexes: a TatABC complex, containing multiple copies of TatA, TatB and TatC subunits, and a separate TatA complex, containing only TatA subunits. Substrates initially bind to the TatABC complex, which probably triggers association of the separate TatA complex to form the active translocon.</text>
</comment>
<evidence type="ECO:0000313" key="7">
    <source>
        <dbReference type="Proteomes" id="UP000664073"/>
    </source>
</evidence>
<keyword evidence="5" id="KW-0813">Transport</keyword>
<keyword evidence="2 5" id="KW-0812">Transmembrane</keyword>
<comment type="caution">
    <text evidence="5">Lacks conserved residue(s) required for the propagation of feature annotation.</text>
</comment>
<dbReference type="GO" id="GO:0009977">
    <property type="term" value="F:proton motive force dependent protein transmembrane transporter activity"/>
    <property type="evidence" value="ECO:0007669"/>
    <property type="project" value="TreeGrafter"/>
</dbReference>
<keyword evidence="3 5" id="KW-1133">Transmembrane helix</keyword>
<comment type="function">
    <text evidence="5">Part of the twin-arginine translocation (Tat) system that transports large folded proteins containing a characteristic twin-arginine motif in their signal peptide across membranes. Together with TatB, TatC is part of a receptor directly interacting with Tat signal peptides.</text>
</comment>
<keyword evidence="5" id="KW-0653">Protein transport</keyword>
<dbReference type="AlphaFoldDB" id="A0A939HP19"/>
<dbReference type="InterPro" id="IPR019820">
    <property type="entry name" value="Sec-indep_translocase_CS"/>
</dbReference>
<keyword evidence="5" id="KW-0811">Translocation</keyword>
<keyword evidence="4 5" id="KW-0472">Membrane</keyword>
<dbReference type="PANTHER" id="PTHR30371">
    <property type="entry name" value="SEC-INDEPENDENT PROTEIN TRANSLOCASE PROTEIN TATC"/>
    <property type="match status" value="1"/>
</dbReference>
<dbReference type="EMBL" id="JAFVMH010000004">
    <property type="protein sequence ID" value="MBO1325394.1"/>
    <property type="molecule type" value="Genomic_DNA"/>
</dbReference>
<feature type="transmembrane region" description="Helical" evidence="5">
    <location>
        <begin position="84"/>
        <end position="108"/>
    </location>
</feature>
<proteinExistence type="inferred from homology"/>
<organism evidence="6 7">
    <name type="scientific">Acetobacter garciniae</name>
    <dbReference type="NCBI Taxonomy" id="2817435"/>
    <lineage>
        <taxon>Bacteria</taxon>
        <taxon>Pseudomonadati</taxon>
        <taxon>Pseudomonadota</taxon>
        <taxon>Alphaproteobacteria</taxon>
        <taxon>Acetobacterales</taxon>
        <taxon>Acetobacteraceae</taxon>
        <taxon>Acetobacter</taxon>
    </lineage>
</organism>
<dbReference type="InterPro" id="IPR002033">
    <property type="entry name" value="TatC"/>
</dbReference>
<feature type="transmembrane region" description="Helical" evidence="5">
    <location>
        <begin position="212"/>
        <end position="230"/>
    </location>
</feature>
<dbReference type="Pfam" id="PF00902">
    <property type="entry name" value="TatC"/>
    <property type="match status" value="1"/>
</dbReference>
<dbReference type="GO" id="GO:0065002">
    <property type="term" value="P:intracellular protein transmembrane transport"/>
    <property type="evidence" value="ECO:0007669"/>
    <property type="project" value="TreeGrafter"/>
</dbReference>
<reference evidence="6" key="1">
    <citation type="submission" date="2021-03" db="EMBL/GenBank/DDBJ databases">
        <title>The complete genome sequence of Acetobacter sp. TBRC 12339.</title>
        <authorList>
            <person name="Charoenyingcharoen P."/>
            <person name="Yukphan P."/>
        </authorList>
    </citation>
    <scope>NUCLEOTIDE SEQUENCE</scope>
    <source>
        <strain evidence="6">TBRC 12339</strain>
    </source>
</reference>
<sequence length="275" mass="30893">MNENTTIQDDPIHDQPMSLIEHLLELRRRLLWSAVSFILCFALCYHYAQNIYLFLAQPLGDIMRQQGLQPHLIYTALYEAFFTYIRVALFGAAFLSFPMWAIQAWIFIAPGLYRSEKRAFAPFLIATPVLFLVGAALAYYFIFPIAWRFFLSFQTAGTGNGGVQIELQAKVSEYLALVMKLIMAFGAAFELPVVLTLLARAGIVTAAMLRRFRRYAIVGAFVVAAILMPPDVITQIGLAVPLVLLYEVSILCARLVEPKRGSTTETDPNPEQEIS</sequence>
<dbReference type="GO" id="GO:0043953">
    <property type="term" value="P:protein transport by the Tat complex"/>
    <property type="evidence" value="ECO:0007669"/>
    <property type="project" value="UniProtKB-UniRule"/>
</dbReference>
<accession>A0A939HP19</accession>
<keyword evidence="5" id="KW-1003">Cell membrane</keyword>
<gene>
    <name evidence="5 6" type="primary">tatC</name>
    <name evidence="6" type="ORF">J2D77_09565</name>
</gene>
<comment type="subcellular location">
    <subcellularLocation>
        <location evidence="5">Cell membrane</location>
        <topology evidence="5">Multi-pass membrane protein</topology>
    </subcellularLocation>
    <subcellularLocation>
        <location evidence="1">Membrane</location>
        <topology evidence="1">Multi-pass membrane protein</topology>
    </subcellularLocation>
</comment>